<dbReference type="FunFam" id="1.10.10.60:FF:000121">
    <property type="entry name" value="Myb transcription factor"/>
    <property type="match status" value="1"/>
</dbReference>
<sequence>MPVLVEEASTWEVEFPAEALDGVDATTVAHCPLQEPRKYKLCSLTIPLPYTRKHLYGGFINITKYIRLHFVLFESVDAYLRGMGRAPCCEKVGLKKGRWTAEEDDILTKYIQANGEGSWRSLPKNAGLLRCGKSCRLRWINYLRADLKRGNITAEEEEIIIKLHASLGNRWSLIASNMPGRTDNEIKNYWNSHLSRKIHTFWRPSSEKTLPVKVDVAAAGTGVASERKAGKKIGSAIMKNKSHSKKDGNINIGTEEIVAKDGNINIGTEEIVASIEEDIPLPATPIVASIEEDIPLPATPTLEKETLPSTALVGCMDLDSFAEDKETTDKIVRSPCRQEDNGLDSSEVREKLVLCSGEETRINNKSMLCRTGEEKETEILEPFEGIDDAKLCFNDLLDPNEVWTLMEEKDTRVTNTFEGRQIGNNVPTSEELVSANGDSVSLRSCSSVNSFFDDSNFDWDWENVIQDYDPQRDENENVLSWLWESGDKDEPKRHEGEDETDCEKQNAMVAWLLS</sequence>
<evidence type="ECO:0000256" key="3">
    <source>
        <dbReference type="ARBA" id="ARBA00023125"/>
    </source>
</evidence>
<feature type="domain" description="Myb-like" evidence="7">
    <location>
        <begin position="91"/>
        <end position="143"/>
    </location>
</feature>
<keyword evidence="10" id="KW-1185">Reference proteome</keyword>
<keyword evidence="3" id="KW-0238">DNA-binding</keyword>
<evidence type="ECO:0000259" key="8">
    <source>
        <dbReference type="PROSITE" id="PS51294"/>
    </source>
</evidence>
<dbReference type="PANTHER" id="PTHR47999:SF6">
    <property type="entry name" value="MYB-RELATED PROTEIN P"/>
    <property type="match status" value="1"/>
</dbReference>
<feature type="domain" description="HTH myb-type" evidence="8">
    <location>
        <begin position="144"/>
        <end position="198"/>
    </location>
</feature>
<dbReference type="InterPro" id="IPR001005">
    <property type="entry name" value="SANT/Myb"/>
</dbReference>
<evidence type="ECO:0000256" key="6">
    <source>
        <dbReference type="SAM" id="MobiDB-lite"/>
    </source>
</evidence>
<accession>A0AAP0MAR1</accession>
<gene>
    <name evidence="9" type="ORF">WN944_017147</name>
</gene>
<proteinExistence type="predicted"/>
<comment type="caution">
    <text evidence="9">The sequence shown here is derived from an EMBL/GenBank/DDBJ whole genome shotgun (WGS) entry which is preliminary data.</text>
</comment>
<feature type="region of interest" description="Disordered" evidence="6">
    <location>
        <begin position="484"/>
        <end position="505"/>
    </location>
</feature>
<reference evidence="9 10" key="1">
    <citation type="submission" date="2024-05" db="EMBL/GenBank/DDBJ databases">
        <title>Haplotype-resolved chromosome-level genome assembly of Huyou (Citrus changshanensis).</title>
        <authorList>
            <person name="Miao C."/>
            <person name="Chen W."/>
            <person name="Wu Y."/>
            <person name="Wang L."/>
            <person name="Zhao S."/>
            <person name="Grierson D."/>
            <person name="Xu C."/>
            <person name="Chen K."/>
        </authorList>
    </citation>
    <scope>NUCLEOTIDE SEQUENCE [LARGE SCALE GENOMIC DNA]</scope>
    <source>
        <strain evidence="9">01-14</strain>
        <tissue evidence="9">Leaf</tissue>
    </source>
</reference>
<dbReference type="InterPro" id="IPR015495">
    <property type="entry name" value="Myb_TF_plants"/>
</dbReference>
<evidence type="ECO:0000313" key="9">
    <source>
        <dbReference type="EMBL" id="KAK9201938.1"/>
    </source>
</evidence>
<dbReference type="AlphaFoldDB" id="A0AAP0MAR1"/>
<evidence type="ECO:0000256" key="4">
    <source>
        <dbReference type="ARBA" id="ARBA00023163"/>
    </source>
</evidence>
<dbReference type="PROSITE" id="PS51294">
    <property type="entry name" value="HTH_MYB"/>
    <property type="match status" value="2"/>
</dbReference>
<name>A0AAP0MAR1_9ROSI</name>
<dbReference type="InterPro" id="IPR009057">
    <property type="entry name" value="Homeodomain-like_sf"/>
</dbReference>
<evidence type="ECO:0000259" key="7">
    <source>
        <dbReference type="PROSITE" id="PS50090"/>
    </source>
</evidence>
<dbReference type="CDD" id="cd00167">
    <property type="entry name" value="SANT"/>
    <property type="match status" value="2"/>
</dbReference>
<feature type="compositionally biased region" description="Basic and acidic residues" evidence="6">
    <location>
        <begin position="485"/>
        <end position="496"/>
    </location>
</feature>
<feature type="domain" description="Myb-like" evidence="7">
    <location>
        <begin position="144"/>
        <end position="194"/>
    </location>
</feature>
<comment type="subcellular location">
    <subcellularLocation>
        <location evidence="1">Nucleus</location>
    </subcellularLocation>
</comment>
<dbReference type="SUPFAM" id="SSF46689">
    <property type="entry name" value="Homeodomain-like"/>
    <property type="match status" value="1"/>
</dbReference>
<evidence type="ECO:0000256" key="2">
    <source>
        <dbReference type="ARBA" id="ARBA00023015"/>
    </source>
</evidence>
<dbReference type="PROSITE" id="PS50090">
    <property type="entry name" value="MYB_LIKE"/>
    <property type="match status" value="2"/>
</dbReference>
<evidence type="ECO:0000313" key="10">
    <source>
        <dbReference type="Proteomes" id="UP001428341"/>
    </source>
</evidence>
<dbReference type="SMART" id="SM00717">
    <property type="entry name" value="SANT"/>
    <property type="match status" value="2"/>
</dbReference>
<dbReference type="PANTHER" id="PTHR47999">
    <property type="entry name" value="TRANSCRIPTION FACTOR MYB8-RELATED-RELATED"/>
    <property type="match status" value="1"/>
</dbReference>
<protein>
    <submittedName>
        <fullName evidence="9">Uncharacterized protein</fullName>
    </submittedName>
</protein>
<evidence type="ECO:0000256" key="5">
    <source>
        <dbReference type="ARBA" id="ARBA00023242"/>
    </source>
</evidence>
<dbReference type="Pfam" id="PF00249">
    <property type="entry name" value="Myb_DNA-binding"/>
    <property type="match status" value="2"/>
</dbReference>
<dbReference type="InterPro" id="IPR017930">
    <property type="entry name" value="Myb_dom"/>
</dbReference>
<dbReference type="Proteomes" id="UP001428341">
    <property type="component" value="Unassembled WGS sequence"/>
</dbReference>
<evidence type="ECO:0000256" key="1">
    <source>
        <dbReference type="ARBA" id="ARBA00004123"/>
    </source>
</evidence>
<feature type="domain" description="HTH myb-type" evidence="8">
    <location>
        <begin position="91"/>
        <end position="143"/>
    </location>
</feature>
<keyword evidence="4" id="KW-0804">Transcription</keyword>
<dbReference type="Gene3D" id="1.10.10.60">
    <property type="entry name" value="Homeodomain-like"/>
    <property type="match status" value="2"/>
</dbReference>
<dbReference type="GO" id="GO:0005634">
    <property type="term" value="C:nucleus"/>
    <property type="evidence" value="ECO:0007669"/>
    <property type="project" value="UniProtKB-SubCell"/>
</dbReference>
<keyword evidence="2" id="KW-0805">Transcription regulation</keyword>
<dbReference type="EMBL" id="JBCGBO010000005">
    <property type="protein sequence ID" value="KAK9201938.1"/>
    <property type="molecule type" value="Genomic_DNA"/>
</dbReference>
<dbReference type="GO" id="GO:0003677">
    <property type="term" value="F:DNA binding"/>
    <property type="evidence" value="ECO:0007669"/>
    <property type="project" value="UniProtKB-KW"/>
</dbReference>
<organism evidence="9 10">
    <name type="scientific">Citrus x changshan-huyou</name>
    <dbReference type="NCBI Taxonomy" id="2935761"/>
    <lineage>
        <taxon>Eukaryota</taxon>
        <taxon>Viridiplantae</taxon>
        <taxon>Streptophyta</taxon>
        <taxon>Embryophyta</taxon>
        <taxon>Tracheophyta</taxon>
        <taxon>Spermatophyta</taxon>
        <taxon>Magnoliopsida</taxon>
        <taxon>eudicotyledons</taxon>
        <taxon>Gunneridae</taxon>
        <taxon>Pentapetalae</taxon>
        <taxon>rosids</taxon>
        <taxon>malvids</taxon>
        <taxon>Sapindales</taxon>
        <taxon>Rutaceae</taxon>
        <taxon>Aurantioideae</taxon>
        <taxon>Citrus</taxon>
    </lineage>
</organism>
<keyword evidence="5" id="KW-0539">Nucleus</keyword>